<dbReference type="Proteomes" id="UP000198797">
    <property type="component" value="Unassembled WGS sequence"/>
</dbReference>
<evidence type="ECO:0000313" key="2">
    <source>
        <dbReference type="Proteomes" id="UP000198797"/>
    </source>
</evidence>
<dbReference type="AlphaFoldDB" id="A0A1C5AR61"/>
<dbReference type="EMBL" id="FMCU01000023">
    <property type="protein sequence ID" value="SCF47623.1"/>
    <property type="molecule type" value="Genomic_DNA"/>
</dbReference>
<sequence>MLLRFDPFHDLNLLADEILGGRRLPQTMPMDCYRHGDALHLHFDMPGIDVETLDVTQESNTLTVRALRNATAPEDATFLVD</sequence>
<gene>
    <name evidence="1" type="ORF">GA0070216_12317</name>
</gene>
<dbReference type="InterPro" id="IPR008978">
    <property type="entry name" value="HSP20-like_chaperone"/>
</dbReference>
<protein>
    <recommendedName>
        <fullName evidence="3">Hsp20/alpha crystallin family protein</fullName>
    </recommendedName>
</protein>
<evidence type="ECO:0000313" key="1">
    <source>
        <dbReference type="EMBL" id="SCF47623.1"/>
    </source>
</evidence>
<name>A0A1C5AR61_9ACTN</name>
<organism evidence="1 2">
    <name type="scientific">Micromonospora matsumotoense</name>
    <dbReference type="NCBI Taxonomy" id="121616"/>
    <lineage>
        <taxon>Bacteria</taxon>
        <taxon>Bacillati</taxon>
        <taxon>Actinomycetota</taxon>
        <taxon>Actinomycetes</taxon>
        <taxon>Micromonosporales</taxon>
        <taxon>Micromonosporaceae</taxon>
        <taxon>Micromonospora</taxon>
    </lineage>
</organism>
<dbReference type="STRING" id="121616.GA0070216_12317"/>
<accession>A0A1C5AR61</accession>
<dbReference type="CDD" id="cd06464">
    <property type="entry name" value="ACD_sHsps-like"/>
    <property type="match status" value="1"/>
</dbReference>
<evidence type="ECO:0008006" key="3">
    <source>
        <dbReference type="Google" id="ProtNLM"/>
    </source>
</evidence>
<dbReference type="RefSeq" id="WP_218108310.1">
    <property type="nucleotide sequence ID" value="NZ_FMCU01000023.1"/>
</dbReference>
<reference evidence="2" key="1">
    <citation type="submission" date="2016-06" db="EMBL/GenBank/DDBJ databases">
        <authorList>
            <person name="Varghese N."/>
            <person name="Submissions Spin"/>
        </authorList>
    </citation>
    <scope>NUCLEOTIDE SEQUENCE [LARGE SCALE GENOMIC DNA]</scope>
    <source>
        <strain evidence="2">DSM 44100</strain>
    </source>
</reference>
<dbReference type="Gene3D" id="2.60.40.790">
    <property type="match status" value="1"/>
</dbReference>
<dbReference type="SUPFAM" id="SSF49764">
    <property type="entry name" value="HSP20-like chaperones"/>
    <property type="match status" value="1"/>
</dbReference>
<proteinExistence type="predicted"/>
<keyword evidence="2" id="KW-1185">Reference proteome</keyword>